<dbReference type="AlphaFoldDB" id="A0A8B7PTX4"/>
<evidence type="ECO:0000256" key="10">
    <source>
        <dbReference type="ARBA" id="ARBA00070210"/>
    </source>
</evidence>
<gene>
    <name evidence="13" type="primary">CEP72</name>
</gene>
<evidence type="ECO:0000313" key="13">
    <source>
        <dbReference type="RefSeq" id="XP_019479885.1"/>
    </source>
</evidence>
<keyword evidence="3" id="KW-0433">Leucine-rich repeat</keyword>
<dbReference type="GO" id="GO:0034451">
    <property type="term" value="C:centriolar satellite"/>
    <property type="evidence" value="ECO:0007669"/>
    <property type="project" value="TreeGrafter"/>
</dbReference>
<accession>A0A8B7PTX4</accession>
<dbReference type="GO" id="GO:0007051">
    <property type="term" value="P:spindle organization"/>
    <property type="evidence" value="ECO:0007669"/>
    <property type="project" value="TreeGrafter"/>
</dbReference>
<dbReference type="CTD" id="55722"/>
<dbReference type="RefSeq" id="XP_019479885.1">
    <property type="nucleotide sequence ID" value="XM_019624340.1"/>
</dbReference>
<dbReference type="KEGG" id="hai:109371676"/>
<name>A0A8B7PTX4_HIPAR</name>
<evidence type="ECO:0000256" key="3">
    <source>
        <dbReference type="ARBA" id="ARBA00022614"/>
    </source>
</evidence>
<keyword evidence="5" id="KW-0175">Coiled coil</keyword>
<dbReference type="InterPro" id="IPR032675">
    <property type="entry name" value="LRR_dom_sf"/>
</dbReference>
<evidence type="ECO:0000256" key="6">
    <source>
        <dbReference type="ARBA" id="ARBA00023212"/>
    </source>
</evidence>
<protein>
    <recommendedName>
        <fullName evidence="10">Centrosomal protein of 72 kDa</fullName>
    </recommendedName>
</protein>
<keyword evidence="4" id="KW-0677">Repeat</keyword>
<dbReference type="SUPFAM" id="SSF52058">
    <property type="entry name" value="L domain-like"/>
    <property type="match status" value="1"/>
</dbReference>
<dbReference type="FunFam" id="3.80.10.10:FF:000489">
    <property type="entry name" value="Centrosomal protein of 72 kDa"/>
    <property type="match status" value="1"/>
</dbReference>
<feature type="region of interest" description="Disordered" evidence="11">
    <location>
        <begin position="211"/>
        <end position="397"/>
    </location>
</feature>
<dbReference type="GO" id="GO:0007099">
    <property type="term" value="P:centriole replication"/>
    <property type="evidence" value="ECO:0007669"/>
    <property type="project" value="TreeGrafter"/>
</dbReference>
<keyword evidence="6" id="KW-0206">Cytoskeleton</keyword>
<evidence type="ECO:0000256" key="9">
    <source>
        <dbReference type="ARBA" id="ARBA00064594"/>
    </source>
</evidence>
<evidence type="ECO:0000256" key="4">
    <source>
        <dbReference type="ARBA" id="ARBA00022737"/>
    </source>
</evidence>
<feature type="compositionally biased region" description="Polar residues" evidence="11">
    <location>
        <begin position="359"/>
        <end position="376"/>
    </location>
</feature>
<dbReference type="Pfam" id="PF14580">
    <property type="entry name" value="LRR_9"/>
    <property type="match status" value="1"/>
</dbReference>
<dbReference type="PANTHER" id="PTHR23311">
    <property type="entry name" value="HEAT SHOCK REGULATED 2"/>
    <property type="match status" value="1"/>
</dbReference>
<dbReference type="GO" id="GO:1904779">
    <property type="term" value="P:regulation of protein localization to centrosome"/>
    <property type="evidence" value="ECO:0007669"/>
    <property type="project" value="TreeGrafter"/>
</dbReference>
<evidence type="ECO:0000256" key="1">
    <source>
        <dbReference type="ARBA" id="ARBA00004300"/>
    </source>
</evidence>
<dbReference type="Gene3D" id="3.80.10.10">
    <property type="entry name" value="Ribonuclease Inhibitor"/>
    <property type="match status" value="1"/>
</dbReference>
<feature type="compositionally biased region" description="Polar residues" evidence="11">
    <location>
        <begin position="310"/>
        <end position="323"/>
    </location>
</feature>
<reference evidence="13" key="1">
    <citation type="submission" date="2025-08" db="UniProtKB">
        <authorList>
            <consortium name="RefSeq"/>
        </authorList>
    </citation>
    <scope>IDENTIFICATION</scope>
    <source>
        <tissue evidence="13">Muscle</tissue>
    </source>
</reference>
<evidence type="ECO:0000313" key="12">
    <source>
        <dbReference type="Proteomes" id="UP000694851"/>
    </source>
</evidence>
<dbReference type="OrthoDB" id="676979at2759"/>
<keyword evidence="12" id="KW-1185">Reference proteome</keyword>
<dbReference type="InterPro" id="IPR055320">
    <property type="entry name" value="CEP72-like"/>
</dbReference>
<evidence type="ECO:0000256" key="11">
    <source>
        <dbReference type="SAM" id="MobiDB-lite"/>
    </source>
</evidence>
<proteinExistence type="inferred from homology"/>
<evidence type="ECO:0000256" key="7">
    <source>
        <dbReference type="ARBA" id="ARBA00059385"/>
    </source>
</evidence>
<evidence type="ECO:0000256" key="2">
    <source>
        <dbReference type="ARBA" id="ARBA00022490"/>
    </source>
</evidence>
<dbReference type="InterPro" id="IPR001611">
    <property type="entry name" value="Leu-rich_rpt"/>
</dbReference>
<dbReference type="PROSITE" id="PS51450">
    <property type="entry name" value="LRR"/>
    <property type="match status" value="2"/>
</dbReference>
<comment type="similarity">
    <text evidence="8">Belongs to the CEP72 family.</text>
</comment>
<comment type="subcellular location">
    <subcellularLocation>
        <location evidence="1">Cytoplasm</location>
        <location evidence="1">Cytoskeleton</location>
        <location evidence="1">Microtubule organizing center</location>
        <location evidence="1">Centrosome</location>
    </subcellularLocation>
</comment>
<dbReference type="PANTHER" id="PTHR23311:SF7">
    <property type="entry name" value="CENTROSOMAL PROTEIN OF 72 KDA"/>
    <property type="match status" value="1"/>
</dbReference>
<organism evidence="12 13">
    <name type="scientific">Hipposideros armiger</name>
    <name type="common">Great Himalayan leaf-nosed bat</name>
    <dbReference type="NCBI Taxonomy" id="186990"/>
    <lineage>
        <taxon>Eukaryota</taxon>
        <taxon>Metazoa</taxon>
        <taxon>Chordata</taxon>
        <taxon>Craniata</taxon>
        <taxon>Vertebrata</taxon>
        <taxon>Euteleostomi</taxon>
        <taxon>Mammalia</taxon>
        <taxon>Eutheria</taxon>
        <taxon>Laurasiatheria</taxon>
        <taxon>Chiroptera</taxon>
        <taxon>Yinpterochiroptera</taxon>
        <taxon>Rhinolophoidea</taxon>
        <taxon>Hipposideridae</taxon>
        <taxon>Hipposideros</taxon>
    </lineage>
</organism>
<feature type="compositionally biased region" description="Basic and acidic residues" evidence="11">
    <location>
        <begin position="219"/>
        <end position="234"/>
    </location>
</feature>
<comment type="subunit">
    <text evidence="9">Interacts with KIZ, PCM1 and CDK5RAP2.</text>
</comment>
<dbReference type="Proteomes" id="UP000694851">
    <property type="component" value="Unplaced"/>
</dbReference>
<evidence type="ECO:0000256" key="5">
    <source>
        <dbReference type="ARBA" id="ARBA00023054"/>
    </source>
</evidence>
<dbReference type="GeneID" id="109371676"/>
<keyword evidence="2" id="KW-0963">Cytoplasm</keyword>
<comment type="function">
    <text evidence="7">Involved in the recruitment of key centrosomal proteins to the centrosome. Provides centrosomal microtubule-nucleation activity on the gamma-tubulin ring complexes (gamma-TuRCs) and has critical roles in forming a focused bipolar spindle, which is needed for proper tension generation between sister chromatids. Required for localization of KIZ, AKAP9 and gamma-tubulin ring complexes (gamma-TuRCs). Involved in centriole duplication. Required for CDK5RAP22, CEP152, WDR62 and CEP63 centrosomal localization and promotes the centrosomal localization of CDK2.</text>
</comment>
<evidence type="ECO:0000256" key="8">
    <source>
        <dbReference type="ARBA" id="ARBA00061023"/>
    </source>
</evidence>
<sequence>MAPAGLRLVLCEEKIREKSGLAPHRDLAELRSLSIPGTYQEKITHLGNSLMNLTGLKSLDLSRNSLVSLEGIQHLASLERLSLYHNCVSSLAEVLRLRSLPELRDVDLRLNPVVKNQPGYRLVVLHALPKLRQLDDRPVRASEREASWLHFASEGSLDSTQSLSAAGRAGRPCQSRAKCTDPSAKKCLVMDVDDEAVLSLIAECEWDLSNPPGSTSYSQKEREADFHSPQESRHLLSPQPVQYQCGDSIKKGHERRKGSSRGLGAEKKPPSLCCGAPSLHGDQAKARRPLGPYTYFPPHPDSTDVEDSAPFSQKSSLSAQNVFNPLPAPEKYRKQRAPGRRSQVPAAQASVSCLEGSLRGQSGSQASSPTACSPSEASEPGEQRPLGTRGPRGVSPKLYLPGKKATLEVTLLEALLDLVDRHWSGCKSLHCNEVFLAQARHILSSLQEFAAAQDNSTILNEEISYLTLENKSLHNALAEQQQQYGAKMSEVVSELSSIRKEMGDVRQHLDRSLEENSSFKSLLFSMEEEVRNGLQTGMQRLSDEVMALQQHLEHCDKIQELTCMLQESHSALVSTNEHLLQELGRVRALHRAEVQQLHWSYEALKRTMGLSPHGSALQPCTPQPPQVAACVRAAEDCQHSRCSGPTAPSSETA</sequence>